<reference evidence="3" key="1">
    <citation type="submission" date="2014-10" db="EMBL/GenBank/DDBJ databases">
        <authorList>
            <person name="King R."/>
        </authorList>
    </citation>
    <scope>NUCLEOTIDE SEQUENCE [LARGE SCALE GENOMIC DNA]</scope>
    <source>
        <strain evidence="3">A3/5</strain>
    </source>
</reference>
<protein>
    <submittedName>
        <fullName evidence="2">Uncharacterized protein</fullName>
    </submittedName>
</protein>
<dbReference type="EMBL" id="LN649231">
    <property type="protein sequence ID" value="CEI68489.1"/>
    <property type="molecule type" value="Genomic_DNA"/>
</dbReference>
<dbReference type="GeneID" id="37260205"/>
<sequence>MTELDNMVASRPVKHPDQVPKIYGTNTSPAAAAFSFRDLLCQAMMINGSIQRPYPSPTAA</sequence>
<dbReference type="KEGG" id="fvn:FVRRES_08566"/>
<evidence type="ECO:0000313" key="2">
    <source>
        <dbReference type="EMBL" id="CEI68489.1"/>
    </source>
</evidence>
<evidence type="ECO:0000313" key="3">
    <source>
        <dbReference type="Proteomes" id="UP000245910"/>
    </source>
</evidence>
<dbReference type="AlphaFoldDB" id="A0A2L2TEU3"/>
<organism evidence="2 3">
    <name type="scientific">Fusarium venenatum</name>
    <dbReference type="NCBI Taxonomy" id="56646"/>
    <lineage>
        <taxon>Eukaryota</taxon>
        <taxon>Fungi</taxon>
        <taxon>Dikarya</taxon>
        <taxon>Ascomycota</taxon>
        <taxon>Pezizomycotina</taxon>
        <taxon>Sordariomycetes</taxon>
        <taxon>Hypocreomycetidae</taxon>
        <taxon>Hypocreales</taxon>
        <taxon>Nectriaceae</taxon>
        <taxon>Fusarium</taxon>
    </lineage>
</organism>
<proteinExistence type="predicted"/>
<evidence type="ECO:0000256" key="1">
    <source>
        <dbReference type="SAM" id="MobiDB-lite"/>
    </source>
</evidence>
<dbReference type="OrthoDB" id="5282002at2759"/>
<accession>A0A2L2TEU3</accession>
<dbReference type="RefSeq" id="XP_025592204.1">
    <property type="nucleotide sequence ID" value="XM_025737333.1"/>
</dbReference>
<feature type="region of interest" description="Disordered" evidence="1">
    <location>
        <begin position="1"/>
        <end position="22"/>
    </location>
</feature>
<name>A0A2L2TEU3_9HYPO</name>
<keyword evidence="3" id="KW-1185">Reference proteome</keyword>
<dbReference type="Proteomes" id="UP000245910">
    <property type="component" value="Chromosome III"/>
</dbReference>